<dbReference type="Proteomes" id="UP000032142">
    <property type="component" value="Unassembled WGS sequence"/>
</dbReference>
<dbReference type="AlphaFoldDB" id="A0A0B0NP37"/>
<keyword evidence="2" id="KW-1185">Reference proteome</keyword>
<name>A0A0B0NP37_GOSAR</name>
<evidence type="ECO:0000313" key="2">
    <source>
        <dbReference type="Proteomes" id="UP000032142"/>
    </source>
</evidence>
<protein>
    <submittedName>
        <fullName evidence="1">Uncharacterized protein</fullName>
    </submittedName>
</protein>
<dbReference type="EMBL" id="KN398349">
    <property type="protein sequence ID" value="KHG12806.1"/>
    <property type="molecule type" value="Genomic_DNA"/>
</dbReference>
<accession>A0A0B0NP37</accession>
<organism evidence="1 2">
    <name type="scientific">Gossypium arboreum</name>
    <name type="common">Tree cotton</name>
    <name type="synonym">Gossypium nanking</name>
    <dbReference type="NCBI Taxonomy" id="29729"/>
    <lineage>
        <taxon>Eukaryota</taxon>
        <taxon>Viridiplantae</taxon>
        <taxon>Streptophyta</taxon>
        <taxon>Embryophyta</taxon>
        <taxon>Tracheophyta</taxon>
        <taxon>Spermatophyta</taxon>
        <taxon>Magnoliopsida</taxon>
        <taxon>eudicotyledons</taxon>
        <taxon>Gunneridae</taxon>
        <taxon>Pentapetalae</taxon>
        <taxon>rosids</taxon>
        <taxon>malvids</taxon>
        <taxon>Malvales</taxon>
        <taxon>Malvaceae</taxon>
        <taxon>Malvoideae</taxon>
        <taxon>Gossypium</taxon>
    </lineage>
</organism>
<evidence type="ECO:0000313" key="1">
    <source>
        <dbReference type="EMBL" id="KHG12806.1"/>
    </source>
</evidence>
<reference evidence="2" key="1">
    <citation type="submission" date="2014-09" db="EMBL/GenBank/DDBJ databases">
        <authorList>
            <person name="Mudge J."/>
            <person name="Ramaraj T."/>
            <person name="Lindquist I.E."/>
            <person name="Bharti A.K."/>
            <person name="Sundararajan A."/>
            <person name="Cameron C.T."/>
            <person name="Woodward J.E."/>
            <person name="May G.D."/>
            <person name="Brubaker C."/>
            <person name="Broadhvest J."/>
            <person name="Wilkins T.A."/>
        </authorList>
    </citation>
    <scope>NUCLEOTIDE SEQUENCE</scope>
    <source>
        <strain evidence="2">cv. AKA8401</strain>
    </source>
</reference>
<proteinExistence type="predicted"/>
<sequence>MSKWFIPCLGFCVCVQHVLIQSFLQVFHVFGGYLKSHISILMFRNIGHENLKKNEESEEDLFHKNSTFCGFCYS</sequence>
<gene>
    <name evidence="1" type="ORF">F383_10579</name>
</gene>